<evidence type="ECO:0000256" key="1">
    <source>
        <dbReference type="SAM" id="Phobius"/>
    </source>
</evidence>
<dbReference type="AlphaFoldDB" id="A0A2P2NNE1"/>
<feature type="transmembrane region" description="Helical" evidence="1">
    <location>
        <begin position="6"/>
        <end position="27"/>
    </location>
</feature>
<keyword evidence="1" id="KW-0472">Membrane</keyword>
<name>A0A2P2NNE1_RHIMU</name>
<dbReference type="EMBL" id="GGEC01063426">
    <property type="protein sequence ID" value="MBX43910.1"/>
    <property type="molecule type" value="Transcribed_RNA"/>
</dbReference>
<protein>
    <submittedName>
        <fullName evidence="2">Uncharacterized protein</fullName>
    </submittedName>
</protein>
<reference evidence="2" key="1">
    <citation type="submission" date="2018-02" db="EMBL/GenBank/DDBJ databases">
        <title>Rhizophora mucronata_Transcriptome.</title>
        <authorList>
            <person name="Meera S.P."/>
            <person name="Sreeshan A."/>
            <person name="Augustine A."/>
        </authorList>
    </citation>
    <scope>NUCLEOTIDE SEQUENCE</scope>
    <source>
        <tissue evidence="2">Leaf</tissue>
    </source>
</reference>
<sequence length="57" mass="6512">MCISTPWSLFITLVDLSTISFLFSILLRKGNARSFLCIITMAHFYKPCTSIAFISQY</sequence>
<accession>A0A2P2NNE1</accession>
<keyword evidence="1" id="KW-1133">Transmembrane helix</keyword>
<organism evidence="2">
    <name type="scientific">Rhizophora mucronata</name>
    <name type="common">Asiatic mangrove</name>
    <dbReference type="NCBI Taxonomy" id="61149"/>
    <lineage>
        <taxon>Eukaryota</taxon>
        <taxon>Viridiplantae</taxon>
        <taxon>Streptophyta</taxon>
        <taxon>Embryophyta</taxon>
        <taxon>Tracheophyta</taxon>
        <taxon>Spermatophyta</taxon>
        <taxon>Magnoliopsida</taxon>
        <taxon>eudicotyledons</taxon>
        <taxon>Gunneridae</taxon>
        <taxon>Pentapetalae</taxon>
        <taxon>rosids</taxon>
        <taxon>fabids</taxon>
        <taxon>Malpighiales</taxon>
        <taxon>Rhizophoraceae</taxon>
        <taxon>Rhizophora</taxon>
    </lineage>
</organism>
<evidence type="ECO:0000313" key="2">
    <source>
        <dbReference type="EMBL" id="MBX43910.1"/>
    </source>
</evidence>
<proteinExistence type="predicted"/>
<keyword evidence="1" id="KW-0812">Transmembrane</keyword>